<accession>A0ABS2Q4U4</accession>
<dbReference type="InterPro" id="IPR002545">
    <property type="entry name" value="CheW-lke_dom"/>
</dbReference>
<dbReference type="InterPro" id="IPR036061">
    <property type="entry name" value="CheW-like_dom_sf"/>
</dbReference>
<feature type="domain" description="CheW-like" evidence="1">
    <location>
        <begin position="7"/>
        <end position="146"/>
    </location>
</feature>
<dbReference type="EMBL" id="JAFBEV010000002">
    <property type="protein sequence ID" value="MBM7656804.1"/>
    <property type="molecule type" value="Genomic_DNA"/>
</dbReference>
<gene>
    <name evidence="2" type="ORF">JOC27_000241</name>
</gene>
<comment type="caution">
    <text evidence="2">The sequence shown here is derived from an EMBL/GenBank/DDBJ whole genome shotgun (WGS) entry which is preliminary data.</text>
</comment>
<evidence type="ECO:0000313" key="2">
    <source>
        <dbReference type="EMBL" id="MBM7656804.1"/>
    </source>
</evidence>
<dbReference type="SUPFAM" id="SSF50341">
    <property type="entry name" value="CheW-like"/>
    <property type="match status" value="1"/>
</dbReference>
<dbReference type="Gene3D" id="2.30.30.40">
    <property type="entry name" value="SH3 Domains"/>
    <property type="match status" value="1"/>
</dbReference>
<dbReference type="CDD" id="cd00588">
    <property type="entry name" value="CheW_like"/>
    <property type="match status" value="1"/>
</dbReference>
<evidence type="ECO:0000259" key="1">
    <source>
        <dbReference type="PROSITE" id="PS50851"/>
    </source>
</evidence>
<name>A0ABS2Q4U4_9BACL</name>
<organism evidence="2 3">
    <name type="scientific">Sporolactobacillus spathodeae</name>
    <dbReference type="NCBI Taxonomy" id="1465502"/>
    <lineage>
        <taxon>Bacteria</taxon>
        <taxon>Bacillati</taxon>
        <taxon>Bacillota</taxon>
        <taxon>Bacilli</taxon>
        <taxon>Bacillales</taxon>
        <taxon>Sporolactobacillaceae</taxon>
        <taxon>Sporolactobacillus</taxon>
    </lineage>
</organism>
<evidence type="ECO:0000313" key="3">
    <source>
        <dbReference type="Proteomes" id="UP000823201"/>
    </source>
</evidence>
<keyword evidence="3" id="KW-1185">Reference proteome</keyword>
<sequence length="160" mass="17401">MTETNTELTILTFRVGKKLMCLSISDINEIIEPVAPTHVPVTDKALEGFISLRNQILPLVRLSELFGTSSTSTELFEEKYLIAHNGDLSAALHVDAVGETQTYTSKSLLPSEPGTTDSSLFSGQIIVNGIAIPLINLHQLFATIAQKNTQIRKQAGYSLS</sequence>
<dbReference type="PROSITE" id="PS50851">
    <property type="entry name" value="CHEW"/>
    <property type="match status" value="1"/>
</dbReference>
<dbReference type="PANTHER" id="PTHR22617:SF23">
    <property type="entry name" value="CHEMOTAXIS PROTEIN CHEW"/>
    <property type="match status" value="1"/>
</dbReference>
<dbReference type="SMART" id="SM00260">
    <property type="entry name" value="CheW"/>
    <property type="match status" value="1"/>
</dbReference>
<dbReference type="PANTHER" id="PTHR22617">
    <property type="entry name" value="CHEMOTAXIS SENSOR HISTIDINE KINASE-RELATED"/>
    <property type="match status" value="1"/>
</dbReference>
<dbReference type="Gene3D" id="2.40.50.180">
    <property type="entry name" value="CheA-289, Domain 4"/>
    <property type="match status" value="1"/>
</dbReference>
<protein>
    <submittedName>
        <fullName evidence="2">Chemotaxis signal transduction protein</fullName>
    </submittedName>
</protein>
<proteinExistence type="predicted"/>
<dbReference type="Proteomes" id="UP000823201">
    <property type="component" value="Unassembled WGS sequence"/>
</dbReference>
<reference evidence="2 3" key="1">
    <citation type="submission" date="2021-01" db="EMBL/GenBank/DDBJ databases">
        <title>Genomic Encyclopedia of Type Strains, Phase IV (KMG-IV): sequencing the most valuable type-strain genomes for metagenomic binning, comparative biology and taxonomic classification.</title>
        <authorList>
            <person name="Goeker M."/>
        </authorList>
    </citation>
    <scope>NUCLEOTIDE SEQUENCE [LARGE SCALE GENOMIC DNA]</scope>
    <source>
        <strain evidence="2 3">DSM 100968</strain>
    </source>
</reference>
<dbReference type="RefSeq" id="WP_205005171.1">
    <property type="nucleotide sequence ID" value="NZ_CBCRXA010000002.1"/>
</dbReference>
<dbReference type="InterPro" id="IPR039315">
    <property type="entry name" value="CheW"/>
</dbReference>
<dbReference type="Pfam" id="PF01584">
    <property type="entry name" value="CheW"/>
    <property type="match status" value="1"/>
</dbReference>